<dbReference type="InterPro" id="IPR058130">
    <property type="entry name" value="PEA_transf_C"/>
</dbReference>
<dbReference type="EMBL" id="QFPP01000547">
    <property type="protein sequence ID" value="PZQ64404.1"/>
    <property type="molecule type" value="Genomic_DNA"/>
</dbReference>
<dbReference type="CDD" id="cd16017">
    <property type="entry name" value="LptA"/>
    <property type="match status" value="1"/>
</dbReference>
<keyword evidence="4" id="KW-0812">Transmembrane</keyword>
<evidence type="ECO:0000313" key="9">
    <source>
        <dbReference type="Proteomes" id="UP000249135"/>
    </source>
</evidence>
<evidence type="ECO:0000256" key="5">
    <source>
        <dbReference type="ARBA" id="ARBA00022989"/>
    </source>
</evidence>
<dbReference type="AlphaFoldDB" id="A0A2W5PH97"/>
<feature type="non-terminal residue" evidence="8">
    <location>
        <position position="1"/>
    </location>
</feature>
<dbReference type="PANTHER" id="PTHR30443">
    <property type="entry name" value="INNER MEMBRANE PROTEIN"/>
    <property type="match status" value="1"/>
</dbReference>
<dbReference type="GO" id="GO:0016776">
    <property type="term" value="F:phosphotransferase activity, phosphate group as acceptor"/>
    <property type="evidence" value="ECO:0007669"/>
    <property type="project" value="TreeGrafter"/>
</dbReference>
<gene>
    <name evidence="8" type="ORF">DI563_26730</name>
</gene>
<proteinExistence type="predicted"/>
<dbReference type="InterPro" id="IPR040423">
    <property type="entry name" value="PEA_transferase"/>
</dbReference>
<evidence type="ECO:0000256" key="4">
    <source>
        <dbReference type="ARBA" id="ARBA00022692"/>
    </source>
</evidence>
<dbReference type="InterPro" id="IPR017850">
    <property type="entry name" value="Alkaline_phosphatase_core_sf"/>
</dbReference>
<dbReference type="InterPro" id="IPR000917">
    <property type="entry name" value="Sulfatase_N"/>
</dbReference>
<dbReference type="Gene3D" id="3.40.720.10">
    <property type="entry name" value="Alkaline Phosphatase, subunit A"/>
    <property type="match status" value="1"/>
</dbReference>
<dbReference type="GO" id="GO:0005886">
    <property type="term" value="C:plasma membrane"/>
    <property type="evidence" value="ECO:0007669"/>
    <property type="project" value="UniProtKB-SubCell"/>
</dbReference>
<accession>A0A2W5PH97</accession>
<keyword evidence="5" id="KW-1133">Transmembrane helix</keyword>
<comment type="caution">
    <text evidence="8">The sequence shown here is derived from an EMBL/GenBank/DDBJ whole genome shotgun (WGS) entry which is preliminary data.</text>
</comment>
<dbReference type="Proteomes" id="UP000249135">
    <property type="component" value="Unassembled WGS sequence"/>
</dbReference>
<evidence type="ECO:0000256" key="1">
    <source>
        <dbReference type="ARBA" id="ARBA00004651"/>
    </source>
</evidence>
<feature type="domain" description="Sulfatase N-terminal" evidence="7">
    <location>
        <begin position="55"/>
        <end position="315"/>
    </location>
</feature>
<dbReference type="GO" id="GO:0009244">
    <property type="term" value="P:lipopolysaccharide core region biosynthetic process"/>
    <property type="evidence" value="ECO:0007669"/>
    <property type="project" value="TreeGrafter"/>
</dbReference>
<reference evidence="8 9" key="1">
    <citation type="submission" date="2017-08" db="EMBL/GenBank/DDBJ databases">
        <title>Infants hospitalized years apart are colonized by the same room-sourced microbial strains.</title>
        <authorList>
            <person name="Brooks B."/>
            <person name="Olm M.R."/>
            <person name="Firek B.A."/>
            <person name="Baker R."/>
            <person name="Thomas B.C."/>
            <person name="Morowitz M.J."/>
            <person name="Banfield J.F."/>
        </authorList>
    </citation>
    <scope>NUCLEOTIDE SEQUENCE [LARGE SCALE GENOMIC DNA]</scope>
    <source>
        <strain evidence="8">S2_005_003_R2_41</strain>
    </source>
</reference>
<protein>
    <submittedName>
        <fullName evidence="8">Sulfatase</fullName>
    </submittedName>
</protein>
<keyword evidence="3" id="KW-0808">Transferase</keyword>
<name>A0A2W5PH97_VARPD</name>
<organism evidence="8 9">
    <name type="scientific">Variovorax paradoxus</name>
    <dbReference type="NCBI Taxonomy" id="34073"/>
    <lineage>
        <taxon>Bacteria</taxon>
        <taxon>Pseudomonadati</taxon>
        <taxon>Pseudomonadota</taxon>
        <taxon>Betaproteobacteria</taxon>
        <taxon>Burkholderiales</taxon>
        <taxon>Comamonadaceae</taxon>
        <taxon>Variovorax</taxon>
    </lineage>
</organism>
<comment type="subcellular location">
    <subcellularLocation>
        <location evidence="1">Cell membrane</location>
        <topology evidence="1">Multi-pass membrane protein</topology>
    </subcellularLocation>
</comment>
<sequence length="375" mass="41994">SKPWRRLHPVLFWSGWQSQLDTLRAGWADQQRVRDAALARARAAAPVIAREGPSTVVLVITDSINRDNLGLYGYRRATTPRLQAQQRQLGEQLTVLRNAWSVDASTLPALRNLFAFGEPDRADPQHLLAMARAAGYKTWWMSNHDDVAIEQQHARLADVVDIVNRTPGRASASLDSELLDCVQEALEDPAERKLIVVHLLGAHPHYTLRFPPGQNPFDDEADAVEAEMARSGRSAWVRRFRQEYDAALLYHDFVVAEMLQLTRTVGRAEGYRAWMYLSDHGQEVGHGSDRAGHSPSTESGYRIPALVWRNQPPPAGAAPPAQAALQPFRADWAGWTLAELLALRWSGLRTERDVLADGYRWEPPALPLAVRSFTD</sequence>
<keyword evidence="6" id="KW-0472">Membrane</keyword>
<dbReference type="SUPFAM" id="SSF53649">
    <property type="entry name" value="Alkaline phosphatase-like"/>
    <property type="match status" value="1"/>
</dbReference>
<evidence type="ECO:0000256" key="6">
    <source>
        <dbReference type="ARBA" id="ARBA00023136"/>
    </source>
</evidence>
<evidence type="ECO:0000313" key="8">
    <source>
        <dbReference type="EMBL" id="PZQ64404.1"/>
    </source>
</evidence>
<evidence type="ECO:0000256" key="2">
    <source>
        <dbReference type="ARBA" id="ARBA00022475"/>
    </source>
</evidence>
<evidence type="ECO:0000259" key="7">
    <source>
        <dbReference type="Pfam" id="PF00884"/>
    </source>
</evidence>
<keyword evidence="2" id="KW-1003">Cell membrane</keyword>
<dbReference type="Pfam" id="PF00884">
    <property type="entry name" value="Sulfatase"/>
    <property type="match status" value="1"/>
</dbReference>
<dbReference type="PANTHER" id="PTHR30443:SF2">
    <property type="entry name" value="PHOSPHOETHANOLAMINE TRANSFERASE EPTC"/>
    <property type="match status" value="1"/>
</dbReference>
<evidence type="ECO:0000256" key="3">
    <source>
        <dbReference type="ARBA" id="ARBA00022679"/>
    </source>
</evidence>